<evidence type="ECO:0000313" key="2">
    <source>
        <dbReference type="Proteomes" id="UP000503018"/>
    </source>
</evidence>
<name>A0A6M4AXN1_9SPHN</name>
<reference evidence="1 2" key="1">
    <citation type="submission" date="2020-01" db="EMBL/GenBank/DDBJ databases">
        <title>Sphingomonas sp. strain CSW-10.</title>
        <authorList>
            <person name="Chen W.-M."/>
        </authorList>
    </citation>
    <scope>NUCLEOTIDE SEQUENCE [LARGE SCALE GENOMIC DNA]</scope>
    <source>
        <strain evidence="1 2">CSW-10</strain>
    </source>
</reference>
<keyword evidence="2" id="KW-1185">Reference proteome</keyword>
<protein>
    <submittedName>
        <fullName evidence="1">Uncharacterized protein</fullName>
    </submittedName>
</protein>
<sequence length="293" mass="32244">MSRIDRIVFGDNQFFGINHMSQDKAQAQAERFAELDGIFEVYQNAFDAGIRAVMLNSNHRAGAICDRFRDRKSEFPELAWYPSIPYPHKYANLVAEKGMVGAMQDILFSDGAGSAFGKIARGGMALATFDAIRMMKLLVDQEMSIFKGLDVRVVFLQNIVTDLVLGYDQGEVLGEYCAHIRKKYGALPGLITQNMPMLRAKLIEWGIRDVVICSSINKIGYLMSPNVEAYVEALAQNDGDAYPMMAMSTLASGAVPAPEAYEFVNKLNIQSVVFGASSRGNINQTVELIGKGG</sequence>
<gene>
    <name evidence="1" type="ORF">GV829_10260</name>
</gene>
<dbReference type="KEGG" id="slan:GV829_10260"/>
<organism evidence="1 2">
    <name type="scientific">Sphingomonas lacunae</name>
    <dbReference type="NCBI Taxonomy" id="2698828"/>
    <lineage>
        <taxon>Bacteria</taxon>
        <taxon>Pseudomonadati</taxon>
        <taxon>Pseudomonadota</taxon>
        <taxon>Alphaproteobacteria</taxon>
        <taxon>Sphingomonadales</taxon>
        <taxon>Sphingomonadaceae</taxon>
        <taxon>Sphingomonas</taxon>
    </lineage>
</organism>
<evidence type="ECO:0000313" key="1">
    <source>
        <dbReference type="EMBL" id="QJQ32779.1"/>
    </source>
</evidence>
<accession>A0A6M4AXN1</accession>
<dbReference type="Proteomes" id="UP000503018">
    <property type="component" value="Chromosome"/>
</dbReference>
<dbReference type="EMBL" id="CP053015">
    <property type="protein sequence ID" value="QJQ32779.1"/>
    <property type="molecule type" value="Genomic_DNA"/>
</dbReference>
<dbReference type="RefSeq" id="WP_169946380.1">
    <property type="nucleotide sequence ID" value="NZ_CP053015.1"/>
</dbReference>
<proteinExistence type="predicted"/>
<dbReference type="AlphaFoldDB" id="A0A6M4AXN1"/>